<evidence type="ECO:0000256" key="10">
    <source>
        <dbReference type="PIRSR" id="PIRSR000171-1"/>
    </source>
</evidence>
<evidence type="ECO:0000256" key="6">
    <source>
        <dbReference type="ARBA" id="ARBA00022630"/>
    </source>
</evidence>
<dbReference type="FunFam" id="3.90.700.10:FF:000002">
    <property type="entry name" value="L-aspartate oxidase"/>
    <property type="match status" value="1"/>
</dbReference>
<dbReference type="Gene3D" id="1.20.58.100">
    <property type="entry name" value="Fumarate reductase/succinate dehydrogenase flavoprotein-like, C-terminal domain"/>
    <property type="match status" value="1"/>
</dbReference>
<dbReference type="SUPFAM" id="SSF56425">
    <property type="entry name" value="Succinate dehydrogenase/fumarate reductase flavoprotein, catalytic domain"/>
    <property type="match status" value="1"/>
</dbReference>
<dbReference type="PRINTS" id="PR00411">
    <property type="entry name" value="PNDRDTASEI"/>
</dbReference>
<dbReference type="HOGENOM" id="CLU_014312_8_1_0"/>
<protein>
    <recommendedName>
        <fullName evidence="5">L-aspartate oxidase</fullName>
        <ecNumber evidence="4">1.4.3.16</ecNumber>
    </recommendedName>
    <alternativeName>
        <fullName evidence="8">Quinolinate synthase B</fullName>
    </alternativeName>
</protein>
<feature type="domain" description="FAD-dependent oxidoreductase 2 FAD-binding" evidence="11">
    <location>
        <begin position="8"/>
        <end position="388"/>
    </location>
</feature>
<proteinExistence type="inferred from homology"/>
<dbReference type="SUPFAM" id="SSF46977">
    <property type="entry name" value="Succinate dehydrogenase/fumarate reductase flavoprotein C-terminal domain"/>
    <property type="match status" value="1"/>
</dbReference>
<dbReference type="BioCyc" id="HAUR316274:GHYA-3490-MONOMER"/>
<evidence type="ECO:0000256" key="5">
    <source>
        <dbReference type="ARBA" id="ARBA00021901"/>
    </source>
</evidence>
<dbReference type="GO" id="GO:0044281">
    <property type="term" value="P:small molecule metabolic process"/>
    <property type="evidence" value="ECO:0007669"/>
    <property type="project" value="UniProtKB-ARBA"/>
</dbReference>
<comment type="catalytic activity">
    <reaction evidence="9">
        <text>L-aspartate + O2 = iminosuccinate + H2O2</text>
        <dbReference type="Rhea" id="RHEA:25876"/>
        <dbReference type="ChEBI" id="CHEBI:15379"/>
        <dbReference type="ChEBI" id="CHEBI:16240"/>
        <dbReference type="ChEBI" id="CHEBI:29991"/>
        <dbReference type="ChEBI" id="CHEBI:77875"/>
        <dbReference type="EC" id="1.4.3.16"/>
    </reaction>
    <physiologicalReaction direction="left-to-right" evidence="9">
        <dbReference type="Rhea" id="RHEA:25877"/>
    </physiologicalReaction>
</comment>
<dbReference type="AlphaFoldDB" id="A9B3V3"/>
<dbReference type="Pfam" id="PF00890">
    <property type="entry name" value="FAD_binding_2"/>
    <property type="match status" value="1"/>
</dbReference>
<feature type="active site" description="Proton acceptor" evidence="10">
    <location>
        <position position="283"/>
    </location>
</feature>
<keyword evidence="14" id="KW-1185">Reference proteome</keyword>
<dbReference type="Pfam" id="PF02910">
    <property type="entry name" value="Succ_DH_flav_C"/>
    <property type="match status" value="1"/>
</dbReference>
<evidence type="ECO:0000256" key="8">
    <source>
        <dbReference type="ARBA" id="ARBA00030386"/>
    </source>
</evidence>
<dbReference type="PRINTS" id="PR00368">
    <property type="entry name" value="FADPNR"/>
</dbReference>
<dbReference type="eggNOG" id="COG1053">
    <property type="taxonomic scope" value="Bacteria"/>
</dbReference>
<dbReference type="PIRSF" id="PIRSF000171">
    <property type="entry name" value="SDHA_APRA_LASPO"/>
    <property type="match status" value="1"/>
</dbReference>
<dbReference type="EC" id="1.4.3.16" evidence="4"/>
<comment type="similarity">
    <text evidence="3">Belongs to the FAD-dependent oxidoreductase 2 family. NadB subfamily.</text>
</comment>
<keyword evidence="6" id="KW-0285">Flavoprotein</keyword>
<sequence length="576" mass="63718">MRQRYTTDVLVIGTGGAGLRAAIELHDQGLQVLLVGKRPKTDAHTVLAAGGINAALATVDVDDTWAIHAADTLQEGRMLGDPRMVELLCQQAPKAIAELEAWGMPFARTSSGLIDQRYFGAHRYRRTCFVGDYTGLEIIKALIREVERRQIPILERAYISDLLHTGNRVNGAYGFWLADQREFVIESKAVILATGGHIHSYQRSSSRRRENTGDGMALGLQVGAYLADMELVQFHPSGMIFPHELAGTLVTEAVRGEGGRLYNRHGERFMQHYDPERMELSTRDRVALANYTEIIEGRGTEHGGVWLDISHIPASLIHERLPRMVEQFQAVGVDITREAMQIAPTAHYSMGGLQVDPFSHATNVAGLYAAGEVTAGVHGANRLGGNSLAEILVFGRIAGQHAGEYVRQHSEQSLHETQMQAAAERLAWASQQSGAVQRSLIDQLQQLVWHGAGVVRNEQTLEASLDQLHTLRFQAQQHSVGTADIAATLDLQSMLLTAEATILAALMRPESRGAHQRSDYPATDPLWQRTIVIKPYRDEHERLRLQLDTQLIPTASEQVQAAFNYQEYSMAGRLVE</sequence>
<reference evidence="13 14" key="1">
    <citation type="journal article" date="2011" name="Stand. Genomic Sci.">
        <title>Complete genome sequence of the filamentous gliding predatory bacterium Herpetosiphon aurantiacus type strain (114-95(T)).</title>
        <authorList>
            <person name="Kiss H."/>
            <person name="Nett M."/>
            <person name="Domin N."/>
            <person name="Martin K."/>
            <person name="Maresca J.A."/>
            <person name="Copeland A."/>
            <person name="Lapidus A."/>
            <person name="Lucas S."/>
            <person name="Berry K.W."/>
            <person name="Glavina Del Rio T."/>
            <person name="Dalin E."/>
            <person name="Tice H."/>
            <person name="Pitluck S."/>
            <person name="Richardson P."/>
            <person name="Bruce D."/>
            <person name="Goodwin L."/>
            <person name="Han C."/>
            <person name="Detter J.C."/>
            <person name="Schmutz J."/>
            <person name="Brettin T."/>
            <person name="Land M."/>
            <person name="Hauser L."/>
            <person name="Kyrpides N.C."/>
            <person name="Ivanova N."/>
            <person name="Goker M."/>
            <person name="Woyke T."/>
            <person name="Klenk H.P."/>
            <person name="Bryant D.A."/>
        </authorList>
    </citation>
    <scope>NUCLEOTIDE SEQUENCE [LARGE SCALE GENOMIC DNA]</scope>
    <source>
        <strain evidence="14">ATCC 23779 / DSM 785 / 114-95</strain>
    </source>
</reference>
<accession>A9B3V3</accession>
<keyword evidence="7 13" id="KW-0560">Oxidoreductase</keyword>
<dbReference type="InterPro" id="IPR036188">
    <property type="entry name" value="FAD/NAD-bd_sf"/>
</dbReference>
<dbReference type="InParanoid" id="A9B3V3"/>
<gene>
    <name evidence="13" type="ordered locus">Haur_3453</name>
</gene>
<dbReference type="InterPro" id="IPR037099">
    <property type="entry name" value="Fum_R/Succ_DH_flav-like_C_sf"/>
</dbReference>
<evidence type="ECO:0000256" key="1">
    <source>
        <dbReference type="ARBA" id="ARBA00001974"/>
    </source>
</evidence>
<dbReference type="SUPFAM" id="SSF51905">
    <property type="entry name" value="FAD/NAD(P)-binding domain"/>
    <property type="match status" value="1"/>
</dbReference>
<dbReference type="InterPro" id="IPR027477">
    <property type="entry name" value="Succ_DH/fumarate_Rdtase_cat_sf"/>
</dbReference>
<comment type="pathway">
    <text evidence="2">Cofactor biosynthesis; NAD(+) biosynthesis; iminoaspartate from L-aspartate (oxidase route): step 1/1.</text>
</comment>
<evidence type="ECO:0000256" key="7">
    <source>
        <dbReference type="ARBA" id="ARBA00023002"/>
    </source>
</evidence>
<dbReference type="PANTHER" id="PTHR11632:SF51">
    <property type="entry name" value="SUCCINATE DEHYDROGENASE [UBIQUINONE] FLAVOPROTEIN SUBUNIT, MITOCHONDRIAL"/>
    <property type="match status" value="1"/>
</dbReference>
<dbReference type="Gene3D" id="3.90.700.10">
    <property type="entry name" value="Succinate dehydrogenase/fumarate reductase flavoprotein, catalytic domain"/>
    <property type="match status" value="1"/>
</dbReference>
<dbReference type="InterPro" id="IPR015939">
    <property type="entry name" value="Fum_Rdtase/Succ_DH_flav-like_C"/>
</dbReference>
<evidence type="ECO:0000313" key="13">
    <source>
        <dbReference type="EMBL" id="ABX06089.1"/>
    </source>
</evidence>
<dbReference type="InterPro" id="IPR030664">
    <property type="entry name" value="SdhA/FrdA/AprA"/>
</dbReference>
<evidence type="ECO:0000256" key="4">
    <source>
        <dbReference type="ARBA" id="ARBA00012173"/>
    </source>
</evidence>
<feature type="domain" description="Fumarate reductase/succinate dehydrogenase flavoprotein-like C-terminal" evidence="12">
    <location>
        <begin position="442"/>
        <end position="543"/>
    </location>
</feature>
<evidence type="ECO:0000256" key="3">
    <source>
        <dbReference type="ARBA" id="ARBA00008562"/>
    </source>
</evidence>
<dbReference type="InterPro" id="IPR003953">
    <property type="entry name" value="FAD-dep_OxRdtase_2_FAD-bd"/>
</dbReference>
<dbReference type="GO" id="GO:0008734">
    <property type="term" value="F:L-aspartate oxidase activity"/>
    <property type="evidence" value="ECO:0007669"/>
    <property type="project" value="UniProtKB-EC"/>
</dbReference>
<evidence type="ECO:0000259" key="12">
    <source>
        <dbReference type="Pfam" id="PF02910"/>
    </source>
</evidence>
<organism evidence="13 14">
    <name type="scientific">Herpetosiphon aurantiacus (strain ATCC 23779 / DSM 785 / 114-95)</name>
    <dbReference type="NCBI Taxonomy" id="316274"/>
    <lineage>
        <taxon>Bacteria</taxon>
        <taxon>Bacillati</taxon>
        <taxon>Chloroflexota</taxon>
        <taxon>Chloroflexia</taxon>
        <taxon>Herpetosiphonales</taxon>
        <taxon>Herpetosiphonaceae</taxon>
        <taxon>Herpetosiphon</taxon>
    </lineage>
</organism>
<dbReference type="STRING" id="316274.Haur_3453"/>
<comment type="cofactor">
    <cofactor evidence="1">
        <name>FAD</name>
        <dbReference type="ChEBI" id="CHEBI:57692"/>
    </cofactor>
</comment>
<evidence type="ECO:0000313" key="14">
    <source>
        <dbReference type="Proteomes" id="UP000000787"/>
    </source>
</evidence>
<evidence type="ECO:0000256" key="2">
    <source>
        <dbReference type="ARBA" id="ARBA00004950"/>
    </source>
</evidence>
<dbReference type="KEGG" id="hau:Haur_3453"/>
<name>A9B3V3_HERA2</name>
<dbReference type="Gene3D" id="3.50.50.60">
    <property type="entry name" value="FAD/NAD(P)-binding domain"/>
    <property type="match status" value="1"/>
</dbReference>
<dbReference type="PANTHER" id="PTHR11632">
    <property type="entry name" value="SUCCINATE DEHYDROGENASE 2 FLAVOPROTEIN SUBUNIT"/>
    <property type="match status" value="1"/>
</dbReference>
<dbReference type="EMBL" id="CP000875">
    <property type="protein sequence ID" value="ABX06089.1"/>
    <property type="molecule type" value="Genomic_DNA"/>
</dbReference>
<evidence type="ECO:0000256" key="9">
    <source>
        <dbReference type="ARBA" id="ARBA00048305"/>
    </source>
</evidence>
<dbReference type="Proteomes" id="UP000000787">
    <property type="component" value="Chromosome"/>
</dbReference>
<dbReference type="GO" id="GO:0033765">
    <property type="term" value="F:steroid dehydrogenase activity, acting on the CH-CH group of donors"/>
    <property type="evidence" value="ECO:0007669"/>
    <property type="project" value="UniProtKB-ARBA"/>
</dbReference>
<evidence type="ECO:0000259" key="11">
    <source>
        <dbReference type="Pfam" id="PF00890"/>
    </source>
</evidence>